<feature type="active site" description="Proton acceptor" evidence="11">
    <location>
        <position position="188"/>
    </location>
</feature>
<dbReference type="Proteomes" id="UP000028181">
    <property type="component" value="Chromosome I"/>
</dbReference>
<comment type="subcellular location">
    <subcellularLocation>
        <location evidence="11">Cytoplasm</location>
    </subcellularLocation>
</comment>
<keyword evidence="15" id="KW-1185">Reference proteome</keyword>
<feature type="binding site" evidence="11">
    <location>
        <position position="148"/>
    </location>
    <ligand>
        <name>S-adenosyl-L-methionine</name>
        <dbReference type="ChEBI" id="CHEBI:59789"/>
    </ligand>
</feature>
<dbReference type="PANTHER" id="PTHR10920">
    <property type="entry name" value="RIBOSOMAL RNA METHYLTRANSFERASE"/>
    <property type="match status" value="1"/>
</dbReference>
<comment type="catalytic activity">
    <reaction evidence="10 11">
        <text>uridine(2552) in 23S rRNA + S-adenosyl-L-methionine = 2'-O-methyluridine(2552) in 23S rRNA + S-adenosyl-L-homocysteine + H(+)</text>
        <dbReference type="Rhea" id="RHEA:42720"/>
        <dbReference type="Rhea" id="RHEA-COMP:10202"/>
        <dbReference type="Rhea" id="RHEA-COMP:10203"/>
        <dbReference type="ChEBI" id="CHEBI:15378"/>
        <dbReference type="ChEBI" id="CHEBI:57856"/>
        <dbReference type="ChEBI" id="CHEBI:59789"/>
        <dbReference type="ChEBI" id="CHEBI:65315"/>
        <dbReference type="ChEBI" id="CHEBI:74478"/>
        <dbReference type="EC" id="2.1.1.166"/>
    </reaction>
</comment>
<keyword evidence="11" id="KW-0963">Cytoplasm</keyword>
<proteinExistence type="inferred from homology"/>
<evidence type="ECO:0000256" key="7">
    <source>
        <dbReference type="ARBA" id="ARBA00041129"/>
    </source>
</evidence>
<accession>A0A068SLC0</accession>
<evidence type="ECO:0000256" key="10">
    <source>
        <dbReference type="ARBA" id="ARBA00048970"/>
    </source>
</evidence>
<dbReference type="KEGG" id="ngg:RG540_CH03080"/>
<gene>
    <name evidence="11" type="primary">rlmE</name>
    <name evidence="11" type="synonym">ftsJ</name>
    <name evidence="11" type="synonym">rrmJ</name>
    <name evidence="14" type="ORF">RG540_CH03080</name>
</gene>
<evidence type="ECO:0000256" key="1">
    <source>
        <dbReference type="ARBA" id="ARBA00022552"/>
    </source>
</evidence>
<dbReference type="GO" id="GO:0008650">
    <property type="term" value="F:rRNA (uridine-2'-O-)-methyltransferase activity"/>
    <property type="evidence" value="ECO:0007669"/>
    <property type="project" value="UniProtKB-UniRule"/>
</dbReference>
<evidence type="ECO:0000313" key="15">
    <source>
        <dbReference type="Proteomes" id="UP000028181"/>
    </source>
</evidence>
<feature type="compositionally biased region" description="Acidic residues" evidence="12">
    <location>
        <begin position="241"/>
        <end position="269"/>
    </location>
</feature>
<evidence type="ECO:0000256" key="6">
    <source>
        <dbReference type="ARBA" id="ARBA00038861"/>
    </source>
</evidence>
<dbReference type="EMBL" id="HG938353">
    <property type="protein sequence ID" value="CDN46501.1"/>
    <property type="molecule type" value="Genomic_DNA"/>
</dbReference>
<dbReference type="PANTHER" id="PTHR10920:SF18">
    <property type="entry name" value="RRNA METHYLTRANSFERASE 2, MITOCHONDRIAL"/>
    <property type="match status" value="1"/>
</dbReference>
<evidence type="ECO:0000256" key="8">
    <source>
        <dbReference type="ARBA" id="ARBA00041995"/>
    </source>
</evidence>
<evidence type="ECO:0000256" key="11">
    <source>
        <dbReference type="HAMAP-Rule" id="MF_01547"/>
    </source>
</evidence>
<feature type="domain" description="Ribosomal RNA methyltransferase FtsJ" evidence="13">
    <location>
        <begin position="53"/>
        <end position="231"/>
    </location>
</feature>
<dbReference type="Pfam" id="PF01728">
    <property type="entry name" value="FtsJ"/>
    <property type="match status" value="1"/>
</dbReference>
<dbReference type="InterPro" id="IPR029063">
    <property type="entry name" value="SAM-dependent_MTases_sf"/>
</dbReference>
<dbReference type="eggNOG" id="COG0293">
    <property type="taxonomic scope" value="Bacteria"/>
</dbReference>
<keyword evidence="3 11" id="KW-0808">Transferase</keyword>
<dbReference type="InterPro" id="IPR050082">
    <property type="entry name" value="RNA_methyltr_RlmE"/>
</dbReference>
<feature type="compositionally biased region" description="Basic residues" evidence="12">
    <location>
        <begin position="15"/>
        <end position="29"/>
    </location>
</feature>
<evidence type="ECO:0000256" key="9">
    <source>
        <dbReference type="ARBA" id="ARBA00042745"/>
    </source>
</evidence>
<evidence type="ECO:0000259" key="13">
    <source>
        <dbReference type="Pfam" id="PF01728"/>
    </source>
</evidence>
<comment type="similarity">
    <text evidence="11">Belongs to the class I-like SAM-binding methyltransferase superfamily. RNA methyltransferase RlmE family.</text>
</comment>
<dbReference type="SUPFAM" id="SSF53335">
    <property type="entry name" value="S-adenosyl-L-methionine-dependent methyltransferases"/>
    <property type="match status" value="1"/>
</dbReference>
<feature type="region of interest" description="Disordered" evidence="12">
    <location>
        <begin position="236"/>
        <end position="269"/>
    </location>
</feature>
<evidence type="ECO:0000256" key="4">
    <source>
        <dbReference type="ARBA" id="ARBA00022691"/>
    </source>
</evidence>
<dbReference type="GO" id="GO:0005737">
    <property type="term" value="C:cytoplasm"/>
    <property type="evidence" value="ECO:0007669"/>
    <property type="project" value="UniProtKB-SubCell"/>
</dbReference>
<dbReference type="EC" id="2.1.1.166" evidence="6 11"/>
<keyword evidence="2 11" id="KW-0489">Methyltransferase</keyword>
<dbReference type="InterPro" id="IPR015507">
    <property type="entry name" value="rRNA-MeTfrase_E"/>
</dbReference>
<dbReference type="GeneID" id="24259028"/>
<dbReference type="AlphaFoldDB" id="A0A068SLC0"/>
<dbReference type="HOGENOM" id="CLU_009422_4_0_5"/>
<evidence type="ECO:0000256" key="3">
    <source>
        <dbReference type="ARBA" id="ARBA00022679"/>
    </source>
</evidence>
<dbReference type="HAMAP" id="MF_01547">
    <property type="entry name" value="RNA_methyltr_E"/>
    <property type="match status" value="1"/>
</dbReference>
<name>A0A068SLC0_NEOGA</name>
<feature type="binding site" evidence="11">
    <location>
        <position position="85"/>
    </location>
    <ligand>
        <name>S-adenosyl-L-methionine</name>
        <dbReference type="ChEBI" id="CHEBI:59789"/>
    </ligand>
</feature>
<feature type="binding site" evidence="11">
    <location>
        <position position="124"/>
    </location>
    <ligand>
        <name>S-adenosyl-L-methionine</name>
        <dbReference type="ChEBI" id="CHEBI:59789"/>
    </ligand>
</feature>
<protein>
    <recommendedName>
        <fullName evidence="7 11">Ribosomal RNA large subunit methyltransferase E</fullName>
        <ecNumber evidence="6 11">2.1.1.166</ecNumber>
    </recommendedName>
    <alternativeName>
        <fullName evidence="9 11">23S rRNA Um2552 methyltransferase</fullName>
    </alternativeName>
    <alternativeName>
        <fullName evidence="8 11">rRNA (uridine-2'-O-)-methyltransferase</fullName>
    </alternativeName>
</protein>
<dbReference type="RefSeq" id="WP_038583888.1">
    <property type="nucleotide sequence ID" value="NZ_HG938353.1"/>
</dbReference>
<reference evidence="15" key="1">
    <citation type="journal article" date="2014" name="BMC Genomics">
        <title>Genome sequencing of two Neorhizobium galegae strains reveals a noeT gene responsible for the unusual acetylation of the nodulation factors.</title>
        <authorList>
            <person name="Osterman J."/>
            <person name="Marsh J."/>
            <person name="Laine P.K."/>
            <person name="Zeng Z."/>
            <person name="Alatalo E."/>
            <person name="Sullivan J.T."/>
            <person name="Young J.P."/>
            <person name="Thomas-Oates J."/>
            <person name="Paulin L."/>
            <person name="Lindstrom K."/>
        </authorList>
    </citation>
    <scope>NUCLEOTIDE SEQUENCE [LARGE SCALE GENOMIC DNA]</scope>
    <source>
        <strain evidence="15">HAMBI 540</strain>
    </source>
</reference>
<dbReference type="OrthoDB" id="9790080at2"/>
<dbReference type="PATRIC" id="fig|1028800.3.peg.312"/>
<evidence type="ECO:0000256" key="2">
    <source>
        <dbReference type="ARBA" id="ARBA00022603"/>
    </source>
</evidence>
<sequence length="269" mass="29636">MTKPPSKSPGSGNRTGRKLGQKVKKGKLKASSRRWLERHINDPYVQRAKLEGYRARAAFKLLEIDEKHQILKGARRIIDLGAAPGSWSQIAAKVTDSSDDDIRVAAIDFLEMAPLAGVKILQLDFLDAEAPRLLLEAIGGTPDLVISDMAAPTTGHQKTDHLRTMHLCEVAAYFAVEVLGEGGHFLAKTFQGGTERDLLNMLKQNFKQVVHVKPGASRQESVEMFLLAKHFKGRKAGETVSESEMEETGMEDADIEYAEAEDADLDDRA</sequence>
<dbReference type="InterPro" id="IPR002877">
    <property type="entry name" value="RNA_MeTrfase_FtsJ_dom"/>
</dbReference>
<evidence type="ECO:0000256" key="12">
    <source>
        <dbReference type="SAM" id="MobiDB-lite"/>
    </source>
</evidence>
<feature type="region of interest" description="Disordered" evidence="12">
    <location>
        <begin position="1"/>
        <end position="29"/>
    </location>
</feature>
<evidence type="ECO:0000256" key="5">
    <source>
        <dbReference type="ARBA" id="ARBA00037569"/>
    </source>
</evidence>
<feature type="binding site" evidence="11">
    <location>
        <position position="108"/>
    </location>
    <ligand>
        <name>S-adenosyl-L-methionine</name>
        <dbReference type="ChEBI" id="CHEBI:59789"/>
    </ligand>
</feature>
<keyword evidence="1 11" id="KW-0698">rRNA processing</keyword>
<evidence type="ECO:0000313" key="14">
    <source>
        <dbReference type="EMBL" id="CDN46501.1"/>
    </source>
</evidence>
<comment type="function">
    <text evidence="5 11">Specifically methylates the uridine in position 2552 of 23S rRNA at the 2'-O position of the ribose in the fully assembled 50S ribosomal subunit.</text>
</comment>
<keyword evidence="4 11" id="KW-0949">S-adenosyl-L-methionine</keyword>
<feature type="binding site" evidence="11">
    <location>
        <position position="87"/>
    </location>
    <ligand>
        <name>S-adenosyl-L-methionine</name>
        <dbReference type="ChEBI" id="CHEBI:59789"/>
    </ligand>
</feature>
<dbReference type="Gene3D" id="3.40.50.150">
    <property type="entry name" value="Vaccinia Virus protein VP39"/>
    <property type="match status" value="1"/>
</dbReference>
<organism evidence="14 15">
    <name type="scientific">Neorhizobium galegae bv. orientalis str. HAMBI 540</name>
    <dbReference type="NCBI Taxonomy" id="1028800"/>
    <lineage>
        <taxon>Bacteria</taxon>
        <taxon>Pseudomonadati</taxon>
        <taxon>Pseudomonadota</taxon>
        <taxon>Alphaproteobacteria</taxon>
        <taxon>Hyphomicrobiales</taxon>
        <taxon>Rhizobiaceae</taxon>
        <taxon>Rhizobium/Agrobacterium group</taxon>
        <taxon>Neorhizobium</taxon>
    </lineage>
</organism>